<gene>
    <name evidence="2" type="ORF">A2Y82_01420</name>
</gene>
<dbReference type="SUPFAM" id="SSF64182">
    <property type="entry name" value="DHH phosphoesterases"/>
    <property type="match status" value="1"/>
</dbReference>
<organism evidence="2 3">
    <name type="scientific">Candidatus Buchananbacteria bacterium RBG_13_36_9</name>
    <dbReference type="NCBI Taxonomy" id="1797530"/>
    <lineage>
        <taxon>Bacteria</taxon>
        <taxon>Candidatus Buchananiibacteriota</taxon>
    </lineage>
</organism>
<dbReference type="Gene3D" id="3.10.310.30">
    <property type="match status" value="1"/>
</dbReference>
<evidence type="ECO:0000313" key="2">
    <source>
        <dbReference type="EMBL" id="OGY41622.1"/>
    </source>
</evidence>
<dbReference type="Proteomes" id="UP000176498">
    <property type="component" value="Unassembled WGS sequence"/>
</dbReference>
<proteinExistence type="predicted"/>
<reference evidence="2 3" key="1">
    <citation type="journal article" date="2016" name="Nat. Commun.">
        <title>Thousands of microbial genomes shed light on interconnected biogeochemical processes in an aquifer system.</title>
        <authorList>
            <person name="Anantharaman K."/>
            <person name="Brown C.T."/>
            <person name="Hug L.A."/>
            <person name="Sharon I."/>
            <person name="Castelle C.J."/>
            <person name="Probst A.J."/>
            <person name="Thomas B.C."/>
            <person name="Singh A."/>
            <person name="Wilkins M.J."/>
            <person name="Karaoz U."/>
            <person name="Brodie E.L."/>
            <person name="Williams K.H."/>
            <person name="Hubbard S.S."/>
            <person name="Banfield J.F."/>
        </authorList>
    </citation>
    <scope>NUCLEOTIDE SEQUENCE [LARGE SCALE GENOMIC DNA]</scope>
</reference>
<dbReference type="InterPro" id="IPR001667">
    <property type="entry name" value="DDH_dom"/>
</dbReference>
<dbReference type="Gene3D" id="3.90.1640.10">
    <property type="entry name" value="inorganic pyrophosphatase (n-terminal core)"/>
    <property type="match status" value="2"/>
</dbReference>
<feature type="domain" description="DDH" evidence="1">
    <location>
        <begin position="18"/>
        <end position="212"/>
    </location>
</feature>
<name>A0A1G1XNU0_9BACT</name>
<feature type="non-terminal residue" evidence="2">
    <location>
        <position position="372"/>
    </location>
</feature>
<dbReference type="InterPro" id="IPR051319">
    <property type="entry name" value="Oligoribo/pAp-PDE_c-di-AMP_PDE"/>
</dbReference>
<dbReference type="InterPro" id="IPR038763">
    <property type="entry name" value="DHH_sf"/>
</dbReference>
<protein>
    <recommendedName>
        <fullName evidence="1">DDH domain-containing protein</fullName>
    </recommendedName>
</protein>
<dbReference type="AlphaFoldDB" id="A0A1G1XNU0"/>
<sequence length="372" mass="42473">MGLSINQQIFELIKNSQKILITFKKNFSGDALSSALAIFLLLKKLNKQAEIVCHNFVIAQNYAFLPEIHQTKANLSGLKRFIISLDIAENKIKNFSYDIKDNKLNIYLTPEKGLLAENKIAYKSDNYKYDLIITLDTDNLESLGEIYDQHNEFFFNTPIINIDHNPENEQYGQINLVELTKTSTAEIIFDLIEHYDINLLDQQIATCLLTGMIAKTRSFRTPNVTPRALNIASQLILNGADRDLIIQNLYRTKSINTLKLWGKVLARLKNDAGYKMAWSYLTQKDFIELDMHNPNLSEVIEELITSAPEAEIVILFTENKNQTISGLIYTSKNFDSLHLAKTFKPIGTKTIAYFEMEKTDLTEASKEVIESI</sequence>
<accession>A0A1G1XNU0</accession>
<evidence type="ECO:0000259" key="1">
    <source>
        <dbReference type="Pfam" id="PF01368"/>
    </source>
</evidence>
<evidence type="ECO:0000313" key="3">
    <source>
        <dbReference type="Proteomes" id="UP000176498"/>
    </source>
</evidence>
<dbReference type="Pfam" id="PF01368">
    <property type="entry name" value="DHH"/>
    <property type="match status" value="1"/>
</dbReference>
<dbReference type="PANTHER" id="PTHR47618:SF1">
    <property type="entry name" value="BIFUNCTIONAL OLIGORIBONUCLEASE AND PAP PHOSPHATASE NRNA"/>
    <property type="match status" value="1"/>
</dbReference>
<dbReference type="PANTHER" id="PTHR47618">
    <property type="entry name" value="BIFUNCTIONAL OLIGORIBONUCLEASE AND PAP PHOSPHATASE NRNA"/>
    <property type="match status" value="1"/>
</dbReference>
<comment type="caution">
    <text evidence="2">The sequence shown here is derived from an EMBL/GenBank/DDBJ whole genome shotgun (WGS) entry which is preliminary data.</text>
</comment>
<dbReference type="EMBL" id="MHHZ01000015">
    <property type="protein sequence ID" value="OGY41622.1"/>
    <property type="molecule type" value="Genomic_DNA"/>
</dbReference>